<dbReference type="RefSeq" id="WP_316410807.1">
    <property type="nucleotide sequence ID" value="NZ_AP027081.1"/>
</dbReference>
<accession>A0AA48HID1</accession>
<organism evidence="1 2">
    <name type="scientific">Mesoterricola sediminis</name>
    <dbReference type="NCBI Taxonomy" id="2927980"/>
    <lineage>
        <taxon>Bacteria</taxon>
        <taxon>Pseudomonadati</taxon>
        <taxon>Acidobacteriota</taxon>
        <taxon>Holophagae</taxon>
        <taxon>Holophagales</taxon>
        <taxon>Holophagaceae</taxon>
        <taxon>Mesoterricola</taxon>
    </lineage>
</organism>
<evidence type="ECO:0008006" key="3">
    <source>
        <dbReference type="Google" id="ProtNLM"/>
    </source>
</evidence>
<dbReference type="KEGG" id="msea:METESE_37110"/>
<gene>
    <name evidence="1" type="ORF">METESE_37110</name>
</gene>
<reference evidence="1" key="1">
    <citation type="journal article" date="2023" name="Int. J. Syst. Evol. Microbiol.">
        <title>Mesoterricola silvestris gen. nov., sp. nov., Mesoterricola sediminis sp. nov., Geothrix oryzae sp. nov., Geothrix edaphica sp. nov., Geothrix rubra sp. nov., and Geothrix limicola sp. nov., six novel members of Acidobacteriota isolated from soils.</title>
        <authorList>
            <person name="Itoh H."/>
            <person name="Sugisawa Y."/>
            <person name="Mise K."/>
            <person name="Xu Z."/>
            <person name="Kuniyasu M."/>
            <person name="Ushijima N."/>
            <person name="Kawano K."/>
            <person name="Kobayashi E."/>
            <person name="Shiratori Y."/>
            <person name="Masuda Y."/>
            <person name="Senoo K."/>
        </authorList>
    </citation>
    <scope>NUCLEOTIDE SEQUENCE</scope>
    <source>
        <strain evidence="1">W786</strain>
    </source>
</reference>
<name>A0AA48HID1_9BACT</name>
<dbReference type="AlphaFoldDB" id="A0AA48HID1"/>
<evidence type="ECO:0000313" key="2">
    <source>
        <dbReference type="Proteomes" id="UP001228113"/>
    </source>
</evidence>
<proteinExistence type="predicted"/>
<dbReference type="EMBL" id="AP027081">
    <property type="protein sequence ID" value="BDU78753.1"/>
    <property type="molecule type" value="Genomic_DNA"/>
</dbReference>
<keyword evidence="2" id="KW-1185">Reference proteome</keyword>
<sequence length="69" mass="7348">MSDSRDFPGSGLMLFILGAAVVALTTPKSGPELRSDLKDLGIRVRDRARRLGQDLCATADEMADGVTRG</sequence>
<protein>
    <recommendedName>
        <fullName evidence="3">YtxH domain-containing protein</fullName>
    </recommendedName>
</protein>
<evidence type="ECO:0000313" key="1">
    <source>
        <dbReference type="EMBL" id="BDU78753.1"/>
    </source>
</evidence>
<dbReference type="Proteomes" id="UP001228113">
    <property type="component" value="Chromosome"/>
</dbReference>